<sequence length="86" mass="10128">MRQEEQMVQLTRDELQRMIKAASRNAIVEYERRTVAPDVREPVRRQLFSGKGKKIADEPREVTSRAEREKRQEKEISDAGSSKRTR</sequence>
<comment type="caution">
    <text evidence="2">The sequence shown here is derived from an EMBL/GenBank/DDBJ whole genome shotgun (WGS) entry which is preliminary data.</text>
</comment>
<feature type="compositionally biased region" description="Basic and acidic residues" evidence="1">
    <location>
        <begin position="54"/>
        <end position="77"/>
    </location>
</feature>
<organism evidence="2">
    <name type="scientific">Sesamum latifolium</name>
    <dbReference type="NCBI Taxonomy" id="2727402"/>
    <lineage>
        <taxon>Eukaryota</taxon>
        <taxon>Viridiplantae</taxon>
        <taxon>Streptophyta</taxon>
        <taxon>Embryophyta</taxon>
        <taxon>Tracheophyta</taxon>
        <taxon>Spermatophyta</taxon>
        <taxon>Magnoliopsida</taxon>
        <taxon>eudicotyledons</taxon>
        <taxon>Gunneridae</taxon>
        <taxon>Pentapetalae</taxon>
        <taxon>asterids</taxon>
        <taxon>lamiids</taxon>
        <taxon>Lamiales</taxon>
        <taxon>Pedaliaceae</taxon>
        <taxon>Sesamum</taxon>
    </lineage>
</organism>
<gene>
    <name evidence="2" type="ORF">Slati_4576400</name>
</gene>
<proteinExistence type="predicted"/>
<dbReference type="EMBL" id="JACGWN010000040">
    <property type="protein sequence ID" value="KAL0391292.1"/>
    <property type="molecule type" value="Genomic_DNA"/>
</dbReference>
<reference evidence="2" key="1">
    <citation type="submission" date="2020-06" db="EMBL/GenBank/DDBJ databases">
        <authorList>
            <person name="Li T."/>
            <person name="Hu X."/>
            <person name="Zhang T."/>
            <person name="Song X."/>
            <person name="Zhang H."/>
            <person name="Dai N."/>
            <person name="Sheng W."/>
            <person name="Hou X."/>
            <person name="Wei L."/>
        </authorList>
    </citation>
    <scope>NUCLEOTIDE SEQUENCE</scope>
    <source>
        <strain evidence="2">KEN1</strain>
        <tissue evidence="2">Leaf</tissue>
    </source>
</reference>
<accession>A0AAW2SFR6</accession>
<dbReference type="AlphaFoldDB" id="A0AAW2SFR6"/>
<reference evidence="2" key="2">
    <citation type="journal article" date="2024" name="Plant">
        <title>Genomic evolution and insights into agronomic trait innovations of Sesamum species.</title>
        <authorList>
            <person name="Miao H."/>
            <person name="Wang L."/>
            <person name="Qu L."/>
            <person name="Liu H."/>
            <person name="Sun Y."/>
            <person name="Le M."/>
            <person name="Wang Q."/>
            <person name="Wei S."/>
            <person name="Zheng Y."/>
            <person name="Lin W."/>
            <person name="Duan Y."/>
            <person name="Cao H."/>
            <person name="Xiong S."/>
            <person name="Wang X."/>
            <person name="Wei L."/>
            <person name="Li C."/>
            <person name="Ma Q."/>
            <person name="Ju M."/>
            <person name="Zhao R."/>
            <person name="Li G."/>
            <person name="Mu C."/>
            <person name="Tian Q."/>
            <person name="Mei H."/>
            <person name="Zhang T."/>
            <person name="Gao T."/>
            <person name="Zhang H."/>
        </authorList>
    </citation>
    <scope>NUCLEOTIDE SEQUENCE</scope>
    <source>
        <strain evidence="2">KEN1</strain>
    </source>
</reference>
<evidence type="ECO:0000256" key="1">
    <source>
        <dbReference type="SAM" id="MobiDB-lite"/>
    </source>
</evidence>
<evidence type="ECO:0000313" key="2">
    <source>
        <dbReference type="EMBL" id="KAL0391292.1"/>
    </source>
</evidence>
<name>A0AAW2SFR6_9LAMI</name>
<feature type="region of interest" description="Disordered" evidence="1">
    <location>
        <begin position="46"/>
        <end position="86"/>
    </location>
</feature>
<protein>
    <submittedName>
        <fullName evidence="2">Uncharacterized protein</fullName>
    </submittedName>
</protein>